<evidence type="ECO:0000313" key="4">
    <source>
        <dbReference type="Proteomes" id="UP000076128"/>
    </source>
</evidence>
<dbReference type="InterPro" id="IPR013094">
    <property type="entry name" value="AB_hydrolase_3"/>
</dbReference>
<dbReference type="GO" id="GO:0016787">
    <property type="term" value="F:hydrolase activity"/>
    <property type="evidence" value="ECO:0007669"/>
    <property type="project" value="UniProtKB-KW"/>
</dbReference>
<dbReference type="PANTHER" id="PTHR48081">
    <property type="entry name" value="AB HYDROLASE SUPERFAMILY PROTEIN C4A8.06C"/>
    <property type="match status" value="1"/>
</dbReference>
<accession>A0A159Z2T7</accession>
<proteinExistence type="predicted"/>
<name>A0A159Z2T7_9RHOB</name>
<dbReference type="KEGG" id="daa:AKL17_2054"/>
<dbReference type="AlphaFoldDB" id="A0A159Z2T7"/>
<protein>
    <recommendedName>
        <fullName evidence="2">Alpha/beta hydrolase fold-3 domain-containing protein</fullName>
    </recommendedName>
</protein>
<dbReference type="PATRIC" id="fig|1335048.3.peg.2144"/>
<dbReference type="SUPFAM" id="SSF53474">
    <property type="entry name" value="alpha/beta-Hydrolases"/>
    <property type="match status" value="1"/>
</dbReference>
<keyword evidence="1" id="KW-0378">Hydrolase</keyword>
<keyword evidence="4" id="KW-1185">Reference proteome</keyword>
<dbReference type="PANTHER" id="PTHR48081:SF33">
    <property type="entry name" value="KYNURENINE FORMAMIDASE"/>
    <property type="match status" value="1"/>
</dbReference>
<sequence>MRDWDDAYANGAYIPDAGGFVPRWQAEAAAFRREVAGSARLDIAYGAGPRARLDLFLPEGAPRGLCVLVHGGYWKAFDKSVWSHLAAGARARGWAVALPSYPLAPEARLSQITAAVAEAITVAAGLVPGPLRLAGHSAGGHLVARMVCAETPLPEAVAARVEHVLSLSGVHDLRPLLATQMNATLGLTLAEARAESPALAEPLAGTRLTAWVGAQERPEFRRQSALIANAWAGFDTETRLVEAPGRHHFDVIADLALPGSDLTRAFAGA</sequence>
<dbReference type="Pfam" id="PF07859">
    <property type="entry name" value="Abhydrolase_3"/>
    <property type="match status" value="1"/>
</dbReference>
<dbReference type="InterPro" id="IPR029058">
    <property type="entry name" value="AB_hydrolase_fold"/>
</dbReference>
<dbReference type="Proteomes" id="UP000076128">
    <property type="component" value="Chromosome"/>
</dbReference>
<evidence type="ECO:0000256" key="1">
    <source>
        <dbReference type="ARBA" id="ARBA00022801"/>
    </source>
</evidence>
<dbReference type="InterPro" id="IPR050300">
    <property type="entry name" value="GDXG_lipolytic_enzyme"/>
</dbReference>
<dbReference type="STRING" id="1335048.AKL17_2054"/>
<organism evidence="3 4">
    <name type="scientific">Frigidibacter mobilis</name>
    <dbReference type="NCBI Taxonomy" id="1335048"/>
    <lineage>
        <taxon>Bacteria</taxon>
        <taxon>Pseudomonadati</taxon>
        <taxon>Pseudomonadota</taxon>
        <taxon>Alphaproteobacteria</taxon>
        <taxon>Rhodobacterales</taxon>
        <taxon>Paracoccaceae</taxon>
        <taxon>Frigidibacter</taxon>
    </lineage>
</organism>
<evidence type="ECO:0000259" key="2">
    <source>
        <dbReference type="Pfam" id="PF07859"/>
    </source>
</evidence>
<gene>
    <name evidence="3" type="ORF">AKL17_2054</name>
</gene>
<evidence type="ECO:0000313" key="3">
    <source>
        <dbReference type="EMBL" id="AMY69301.1"/>
    </source>
</evidence>
<dbReference type="RefSeq" id="WP_207209546.1">
    <property type="nucleotide sequence ID" value="NZ_CP012661.1"/>
</dbReference>
<dbReference type="Gene3D" id="3.40.50.1820">
    <property type="entry name" value="alpha/beta hydrolase"/>
    <property type="match status" value="1"/>
</dbReference>
<reference evidence="3 4" key="1">
    <citation type="submission" date="2015-09" db="EMBL/GenBank/DDBJ databases">
        <title>Complete genome sequence of Defluviimonas alba cai42t isolated from an oilfield in Xinjiang.</title>
        <authorList>
            <person name="Geng S."/>
            <person name="Pan X."/>
            <person name="Wu X."/>
        </authorList>
    </citation>
    <scope>NUCLEOTIDE SEQUENCE [LARGE SCALE GENOMIC DNA]</scope>
    <source>
        <strain evidence="4">cai42</strain>
    </source>
</reference>
<dbReference type="EMBL" id="CP012661">
    <property type="protein sequence ID" value="AMY69301.1"/>
    <property type="molecule type" value="Genomic_DNA"/>
</dbReference>
<feature type="domain" description="Alpha/beta hydrolase fold-3" evidence="2">
    <location>
        <begin position="67"/>
        <end position="248"/>
    </location>
</feature>